<dbReference type="Proteomes" id="UP001154078">
    <property type="component" value="Chromosome 8"/>
</dbReference>
<proteinExistence type="inferred from homology"/>
<keyword evidence="2" id="KW-0175">Coiled coil</keyword>
<dbReference type="AlphaFoldDB" id="A0A9P0BEX0"/>
<evidence type="ECO:0000259" key="3">
    <source>
        <dbReference type="Pfam" id="PF10571"/>
    </source>
</evidence>
<dbReference type="OrthoDB" id="5981040at2759"/>
<dbReference type="PANTHER" id="PTHR31101">
    <property type="entry name" value="UPF0547 PROTEIN C16ORF87"/>
    <property type="match status" value="1"/>
</dbReference>
<gene>
    <name evidence="4" type="ORF">MELIAE_LOCUS11322</name>
</gene>
<evidence type="ECO:0000256" key="2">
    <source>
        <dbReference type="ARBA" id="ARBA00023054"/>
    </source>
</evidence>
<keyword evidence="5" id="KW-1185">Reference proteome</keyword>
<feature type="domain" description="UPF0547" evidence="3">
    <location>
        <begin position="4"/>
        <end position="26"/>
    </location>
</feature>
<dbReference type="Pfam" id="PF10571">
    <property type="entry name" value="UPF0547"/>
    <property type="match status" value="1"/>
</dbReference>
<protein>
    <recommendedName>
        <fullName evidence="3">UPF0547 domain-containing protein</fullName>
    </recommendedName>
</protein>
<evidence type="ECO:0000313" key="5">
    <source>
        <dbReference type="Proteomes" id="UP001154078"/>
    </source>
</evidence>
<dbReference type="InterPro" id="IPR040246">
    <property type="entry name" value="C16orf87-like"/>
</dbReference>
<evidence type="ECO:0000313" key="4">
    <source>
        <dbReference type="EMBL" id="CAH0562103.1"/>
    </source>
</evidence>
<sequence length="135" mass="15713">MIAKGCPKCEQQVPVACKACPCGYSFFNAKRGATKVLSPTVESRRRTQRVRREKPNYYDALEFDKQVRKSKTRHSECEIDEDLKKDGKAKRRKIKKEEEEDDEVITSLSAEKQYQCSLILDELNRKLQVVTWKPT</sequence>
<reference evidence="4" key="1">
    <citation type="submission" date="2021-12" db="EMBL/GenBank/DDBJ databases">
        <authorList>
            <person name="King R."/>
        </authorList>
    </citation>
    <scope>NUCLEOTIDE SEQUENCE</scope>
</reference>
<dbReference type="EMBL" id="OV121139">
    <property type="protein sequence ID" value="CAH0562103.1"/>
    <property type="molecule type" value="Genomic_DNA"/>
</dbReference>
<dbReference type="InterPro" id="IPR018886">
    <property type="entry name" value="UPF0547"/>
</dbReference>
<name>A0A9P0BEX0_BRAAE</name>
<evidence type="ECO:0000256" key="1">
    <source>
        <dbReference type="ARBA" id="ARBA00008336"/>
    </source>
</evidence>
<organism evidence="4 5">
    <name type="scientific">Brassicogethes aeneus</name>
    <name type="common">Rape pollen beetle</name>
    <name type="synonym">Meligethes aeneus</name>
    <dbReference type="NCBI Taxonomy" id="1431903"/>
    <lineage>
        <taxon>Eukaryota</taxon>
        <taxon>Metazoa</taxon>
        <taxon>Ecdysozoa</taxon>
        <taxon>Arthropoda</taxon>
        <taxon>Hexapoda</taxon>
        <taxon>Insecta</taxon>
        <taxon>Pterygota</taxon>
        <taxon>Neoptera</taxon>
        <taxon>Endopterygota</taxon>
        <taxon>Coleoptera</taxon>
        <taxon>Polyphaga</taxon>
        <taxon>Cucujiformia</taxon>
        <taxon>Nitidulidae</taxon>
        <taxon>Meligethinae</taxon>
        <taxon>Brassicogethes</taxon>
    </lineage>
</organism>
<comment type="similarity">
    <text evidence="1">Belongs to the UPF0547 family.</text>
</comment>
<accession>A0A9P0BEX0</accession>